<keyword evidence="3" id="KW-1185">Reference proteome</keyword>
<dbReference type="EMBL" id="JAQGDS010000003">
    <property type="protein sequence ID" value="KAJ6262405.1"/>
    <property type="molecule type" value="Genomic_DNA"/>
</dbReference>
<dbReference type="Gene3D" id="1.25.40.10">
    <property type="entry name" value="Tetratricopeptide repeat domain"/>
    <property type="match status" value="1"/>
</dbReference>
<dbReference type="PANTHER" id="PTHR45588:SF1">
    <property type="entry name" value="WW DOMAIN-CONTAINING PROTEIN"/>
    <property type="match status" value="1"/>
</dbReference>
<feature type="region of interest" description="Disordered" evidence="1">
    <location>
        <begin position="129"/>
        <end position="149"/>
    </location>
</feature>
<evidence type="ECO:0008006" key="4">
    <source>
        <dbReference type="Google" id="ProtNLM"/>
    </source>
</evidence>
<evidence type="ECO:0000256" key="1">
    <source>
        <dbReference type="SAM" id="MobiDB-lite"/>
    </source>
</evidence>
<feature type="compositionally biased region" description="Pro residues" evidence="1">
    <location>
        <begin position="129"/>
        <end position="139"/>
    </location>
</feature>
<dbReference type="SUPFAM" id="SSF48452">
    <property type="entry name" value="TPR-like"/>
    <property type="match status" value="2"/>
</dbReference>
<organism evidence="2 3">
    <name type="scientific">Drechslerella dactyloides</name>
    <name type="common">Nematode-trapping fungus</name>
    <name type="synonym">Arthrobotrys dactyloides</name>
    <dbReference type="NCBI Taxonomy" id="74499"/>
    <lineage>
        <taxon>Eukaryota</taxon>
        <taxon>Fungi</taxon>
        <taxon>Dikarya</taxon>
        <taxon>Ascomycota</taxon>
        <taxon>Pezizomycotina</taxon>
        <taxon>Orbiliomycetes</taxon>
        <taxon>Orbiliales</taxon>
        <taxon>Orbiliaceae</taxon>
        <taxon>Drechslerella</taxon>
    </lineage>
</organism>
<reference evidence="2" key="1">
    <citation type="submission" date="2023-01" db="EMBL/GenBank/DDBJ databases">
        <title>The chitinases involved in constricting ring structure development in the nematode-trapping fungus Drechslerella dactyloides.</title>
        <authorList>
            <person name="Wang R."/>
            <person name="Zhang L."/>
            <person name="Tang P."/>
            <person name="Li S."/>
            <person name="Liang L."/>
        </authorList>
    </citation>
    <scope>NUCLEOTIDE SEQUENCE</scope>
    <source>
        <strain evidence="2">YMF1.00031</strain>
    </source>
</reference>
<gene>
    <name evidence="2" type="ORF">Dda_3213</name>
</gene>
<proteinExistence type="predicted"/>
<sequence length="594" mass="64586">MSTHAPSSSLPYYDLGSFHRPITTASSECQAWFDRGLVWAYAFNHDEAATCFRHAIAHDACCPMAHWGLALALGPNYNKPWGLFDPADLASSLHGAYVAAKTAEAHIAMASPVEQALITAIQVRYQSGVPPPPCAPTSPPADDAAGPAGSGLINTSVQLSAWNEAYADAMKAVYDAFHDDLDVTTLYAEALINLTPWQLWDLKTGAPPPKARTLPAKRALEAALHSPSSATAASRHPGLLHMYIHLMEMSPHPESALTAADHLRALTPDAGHLRHMPSHIDILVGDYRRAIAANTAAIAADEKYLSATGLRNFYTLYRSHDYHSLIYAALLAGQLSVALDATAAMEASIPESLLRLRSPPMADWLESFLSVRAHVLIRFGRWSDIAALELPRDAKLYSVTTATLHYAKGIAAAAQNRTREAATQQRLFRDAVKRVSPRRLTATNRSVTVFGVAEAMLAGELAYRLGDMDVAFSELKRAVALDDELIYGEPWAWMVPTRHAYAALLLEQGRVEEAAALYRADLGLDGSVPRARQHPRNVWALHGYHECLRRLGRGAEADLVEVQLRVAVAVADVDVTSSCFCRVGCPKNCVKSVL</sequence>
<name>A0AAD6NLJ8_DREDA</name>
<comment type="caution">
    <text evidence="2">The sequence shown here is derived from an EMBL/GenBank/DDBJ whole genome shotgun (WGS) entry which is preliminary data.</text>
</comment>
<dbReference type="PANTHER" id="PTHR45588">
    <property type="entry name" value="TPR DOMAIN-CONTAINING PROTEIN"/>
    <property type="match status" value="1"/>
</dbReference>
<protein>
    <recommendedName>
        <fullName evidence="4">TPR domain protein</fullName>
    </recommendedName>
</protein>
<accession>A0AAD6NLJ8</accession>
<dbReference type="Proteomes" id="UP001221413">
    <property type="component" value="Unassembled WGS sequence"/>
</dbReference>
<evidence type="ECO:0000313" key="3">
    <source>
        <dbReference type="Proteomes" id="UP001221413"/>
    </source>
</evidence>
<evidence type="ECO:0000313" key="2">
    <source>
        <dbReference type="EMBL" id="KAJ6262405.1"/>
    </source>
</evidence>
<dbReference type="InterPro" id="IPR011990">
    <property type="entry name" value="TPR-like_helical_dom_sf"/>
</dbReference>
<dbReference type="AlphaFoldDB" id="A0AAD6NLJ8"/>